<dbReference type="Proteomes" id="UP000234166">
    <property type="component" value="Unassembled WGS sequence"/>
</dbReference>
<comment type="caution">
    <text evidence="1">The sequence shown here is derived from an EMBL/GenBank/DDBJ whole genome shotgun (WGS) entry which is preliminary data.</text>
</comment>
<sequence length="62" mass="6835">MLPVGGASSAQTICKLRVPGDVQVASFFDVPDRRLEYDKAASGLSRILTAFTRCFRTSHPHR</sequence>
<dbReference type="AlphaFoldDB" id="A0AB38DUL5"/>
<dbReference type="EMBL" id="OCYS01000008">
    <property type="protein sequence ID" value="SON77281.1"/>
    <property type="molecule type" value="Genomic_DNA"/>
</dbReference>
<name>A0AB38DUL5_XANCH</name>
<protein>
    <submittedName>
        <fullName evidence="1">Uncharacterized protein</fullName>
    </submittedName>
</protein>
<evidence type="ECO:0000313" key="1">
    <source>
        <dbReference type="EMBL" id="SON77281.1"/>
    </source>
</evidence>
<reference evidence="1 2" key="1">
    <citation type="submission" date="2017-10" db="EMBL/GenBank/DDBJ databases">
        <authorList>
            <person name="Regsiter A."/>
            <person name="William W."/>
        </authorList>
    </citation>
    <scope>NUCLEOTIDE SEQUENCE [LARGE SCALE GENOMIC DNA]</scope>
    <source>
        <strain evidence="1 2">CFBP7430</strain>
    </source>
</reference>
<organism evidence="1 2">
    <name type="scientific">Xanthomonas campestris pv. phaseoli</name>
    <dbReference type="NCBI Taxonomy" id="317013"/>
    <lineage>
        <taxon>Bacteria</taxon>
        <taxon>Pseudomonadati</taxon>
        <taxon>Pseudomonadota</taxon>
        <taxon>Gammaproteobacteria</taxon>
        <taxon>Lysobacterales</taxon>
        <taxon>Lysobacteraceae</taxon>
        <taxon>Xanthomonas</taxon>
    </lineage>
</organism>
<evidence type="ECO:0000313" key="2">
    <source>
        <dbReference type="Proteomes" id="UP000234166"/>
    </source>
</evidence>
<accession>A0AB38DUL5</accession>
<proteinExistence type="predicted"/>
<gene>
    <name evidence="1" type="ORF">XAP7430_1050013</name>
</gene>